<accession>A0ABR9FN21</accession>
<gene>
    <name evidence="1" type="ORF">EI167_12305</name>
</gene>
<organism evidence="1 2">
    <name type="scientific">Pseudoalteromonas prydzensis</name>
    <dbReference type="NCBI Taxonomy" id="182141"/>
    <lineage>
        <taxon>Bacteria</taxon>
        <taxon>Pseudomonadati</taxon>
        <taxon>Pseudomonadota</taxon>
        <taxon>Gammaproteobacteria</taxon>
        <taxon>Alteromonadales</taxon>
        <taxon>Pseudoalteromonadaceae</taxon>
        <taxon>Pseudoalteromonas</taxon>
    </lineage>
</organism>
<evidence type="ECO:0000313" key="2">
    <source>
        <dbReference type="Proteomes" id="UP000707245"/>
    </source>
</evidence>
<protein>
    <recommendedName>
        <fullName evidence="3">Guanylate cyclase domain-containing protein</fullName>
    </recommendedName>
</protein>
<reference evidence="1 2" key="1">
    <citation type="submission" date="2020-07" db="EMBL/GenBank/DDBJ databases">
        <title>Halophilic bacteria isolated from french cheeses.</title>
        <authorList>
            <person name="Kothe C.I."/>
            <person name="Farah-Kraiem B."/>
            <person name="Renault P."/>
            <person name="Dridi B."/>
        </authorList>
    </citation>
    <scope>NUCLEOTIDE SEQUENCE [LARGE SCALE GENOMIC DNA]</scope>
    <source>
        <strain evidence="1 2">FME14</strain>
    </source>
</reference>
<keyword evidence="2" id="KW-1185">Reference proteome</keyword>
<dbReference type="Proteomes" id="UP000707245">
    <property type="component" value="Unassembled WGS sequence"/>
</dbReference>
<name>A0ABR9FN21_9GAMM</name>
<comment type="caution">
    <text evidence="1">The sequence shown here is derived from an EMBL/GenBank/DDBJ whole genome shotgun (WGS) entry which is preliminary data.</text>
</comment>
<evidence type="ECO:0008006" key="3">
    <source>
        <dbReference type="Google" id="ProtNLM"/>
    </source>
</evidence>
<proteinExistence type="predicted"/>
<dbReference type="EMBL" id="RRZA01000035">
    <property type="protein sequence ID" value="MBE0458215.1"/>
    <property type="molecule type" value="Genomic_DNA"/>
</dbReference>
<sequence>MIAVISGDVIKSQHIPKHDYDAMLYQLDQSIRAITEDKHNQGIIYRGDAFQLQINQPAQVCNAALLLYLHLKASGYEVRHR</sequence>
<evidence type="ECO:0000313" key="1">
    <source>
        <dbReference type="EMBL" id="MBE0458215.1"/>
    </source>
</evidence>